<protein>
    <submittedName>
        <fullName evidence="1">Uncharacterized protein</fullName>
    </submittedName>
</protein>
<comment type="caution">
    <text evidence="1">The sequence shown here is derived from an EMBL/GenBank/DDBJ whole genome shotgun (WGS) entry which is preliminary data.</text>
</comment>
<accession>A0ABS1TMJ4</accession>
<evidence type="ECO:0000313" key="2">
    <source>
        <dbReference type="Proteomes" id="UP000623967"/>
    </source>
</evidence>
<dbReference type="RefSeq" id="WP_202653817.1">
    <property type="nucleotide sequence ID" value="NZ_JAESWB010000168.1"/>
</dbReference>
<evidence type="ECO:0000313" key="1">
    <source>
        <dbReference type="EMBL" id="MBL4952561.1"/>
    </source>
</evidence>
<name>A0ABS1TMJ4_9BACI</name>
<reference evidence="1 2" key="1">
    <citation type="submission" date="2021-01" db="EMBL/GenBank/DDBJ databases">
        <title>Genome public.</title>
        <authorList>
            <person name="Liu C."/>
            <person name="Sun Q."/>
        </authorList>
    </citation>
    <scope>NUCLEOTIDE SEQUENCE [LARGE SCALE GENOMIC DNA]</scope>
    <source>
        <strain evidence="1 2">YIM B02564</strain>
    </source>
</reference>
<gene>
    <name evidence="1" type="ORF">JK635_10090</name>
</gene>
<organism evidence="1 2">
    <name type="scientific">Neobacillus paridis</name>
    <dbReference type="NCBI Taxonomy" id="2803862"/>
    <lineage>
        <taxon>Bacteria</taxon>
        <taxon>Bacillati</taxon>
        <taxon>Bacillota</taxon>
        <taxon>Bacilli</taxon>
        <taxon>Bacillales</taxon>
        <taxon>Bacillaceae</taxon>
        <taxon>Neobacillus</taxon>
    </lineage>
</organism>
<proteinExistence type="predicted"/>
<dbReference type="EMBL" id="JAESWB010000168">
    <property type="protein sequence ID" value="MBL4952561.1"/>
    <property type="molecule type" value="Genomic_DNA"/>
</dbReference>
<keyword evidence="2" id="KW-1185">Reference proteome</keyword>
<dbReference type="Proteomes" id="UP000623967">
    <property type="component" value="Unassembled WGS sequence"/>
</dbReference>
<sequence>MKIRLLIMLIGFIAAFQHETENVKGSVKVISMKPIMNRDIEMVEGYHLKMRENSFPTIFAQHKINGNNVFVECIVTGITFRQSEDRHQKVGKIVVWIDGKRHSEVDSPIFIIRGLKQGSHRVKLGVVNLNNISYGLEKEFVVTIR</sequence>